<proteinExistence type="inferred from homology"/>
<evidence type="ECO:0000256" key="1">
    <source>
        <dbReference type="ARBA" id="ARBA00004572"/>
    </source>
</evidence>
<keyword evidence="7" id="KW-0496">Mitochondrion</keyword>
<evidence type="ECO:0000256" key="10">
    <source>
        <dbReference type="PROSITE-ProRule" id="PRU00339"/>
    </source>
</evidence>
<comment type="similarity">
    <text evidence="9">Belongs to the Tom70 family.</text>
</comment>
<dbReference type="Pfam" id="PF00515">
    <property type="entry name" value="TPR_1"/>
    <property type="match status" value="1"/>
</dbReference>
<feature type="repeat" description="TPR" evidence="10">
    <location>
        <begin position="356"/>
        <end position="389"/>
    </location>
</feature>
<dbReference type="Pfam" id="PF13181">
    <property type="entry name" value="TPR_8"/>
    <property type="match status" value="2"/>
</dbReference>
<reference evidence="14" key="1">
    <citation type="submission" date="2014-03" db="EMBL/GenBank/DDBJ databases">
        <authorList>
            <person name="Aksoy S."/>
            <person name="Warren W."/>
            <person name="Wilson R.K."/>
        </authorList>
    </citation>
    <scope>NUCLEOTIDE SEQUENCE [LARGE SCALE GENOMIC DNA]</scope>
    <source>
        <strain evidence="14">IAEA</strain>
    </source>
</reference>
<feature type="region of interest" description="Disordered" evidence="11">
    <location>
        <begin position="44"/>
        <end position="64"/>
    </location>
</feature>
<keyword evidence="4" id="KW-1000">Mitochondrion outer membrane</keyword>
<reference evidence="13" key="2">
    <citation type="submission" date="2020-05" db="UniProtKB">
        <authorList>
            <consortium name="EnsemblMetazoa"/>
        </authorList>
    </citation>
    <scope>IDENTIFICATION</scope>
    <source>
        <strain evidence="13">IAEA</strain>
    </source>
</reference>
<dbReference type="GO" id="GO:0008320">
    <property type="term" value="F:protein transmembrane transporter activity"/>
    <property type="evidence" value="ECO:0007669"/>
    <property type="project" value="TreeGrafter"/>
</dbReference>
<evidence type="ECO:0000256" key="9">
    <source>
        <dbReference type="ARBA" id="ARBA00038030"/>
    </source>
</evidence>
<keyword evidence="3" id="KW-0677">Repeat</keyword>
<accession>A0A1A9WUI5</accession>
<dbReference type="Proteomes" id="UP000091820">
    <property type="component" value="Unassembled WGS sequence"/>
</dbReference>
<evidence type="ECO:0000256" key="3">
    <source>
        <dbReference type="ARBA" id="ARBA00022737"/>
    </source>
</evidence>
<dbReference type="VEuPathDB" id="VectorBase:GBRI032667"/>
<evidence type="ECO:0000256" key="2">
    <source>
        <dbReference type="ARBA" id="ARBA00022692"/>
    </source>
</evidence>
<dbReference type="GO" id="GO:0045039">
    <property type="term" value="P:protein insertion into mitochondrial inner membrane"/>
    <property type="evidence" value="ECO:0007669"/>
    <property type="project" value="TreeGrafter"/>
</dbReference>
<feature type="repeat" description="TPR" evidence="10">
    <location>
        <begin position="390"/>
        <end position="423"/>
    </location>
</feature>
<evidence type="ECO:0000256" key="12">
    <source>
        <dbReference type="SAM" id="Phobius"/>
    </source>
</evidence>
<dbReference type="GO" id="GO:0030943">
    <property type="term" value="F:mitochondrion targeting sequence binding"/>
    <property type="evidence" value="ECO:0007669"/>
    <property type="project" value="TreeGrafter"/>
</dbReference>
<sequence>MAYRFTSIKLTKWQLAIVLGTPLALGLGFYLFNKLNAKGLESKTTDKDVDNENEKTVKGKTSKLKASKTQKKSLSIDGITEEDKETEKRKKLAELENERLSPLKEATIYKNEGNACYRNGKFDEAIIFYDKAIDKCPSENKTDLAIFYQNRAASYEMLRKWNRVKDDCTKSLQCNPRYAKAYFRRAKAYEATNEMSDCLDDVTATCILEMFQNNNTIMYADRILKQTGREDAEKGMKDRVPMLPSKYFINTYLRSFVADPLQANLSATEVTDLLNSKDDKLHGFARAKQAMDEQRYEEIIPACTDEIESSESESQCKTEALLLRGTFHLLSGAFTEAKQDLDAVINNADADVKLRAYALIKRGSLHIQLEEKDQGLSDFEQVQKLQPDNPDLYHQRAQIYILLDQLNDALQEYEKSIKIAPNNAMAYVQKCYAEYRLGFLSGDHMRSIMIMNEFRNAIEKFPSCVECYSLMAQVLSDEQQFQQADQFYEKAIKMAPENASLLVHRGIMMLTWKGDVDKAVSLMHQAIDVDDKCELAYETLGTVEVQRANLDRAVELFEKAIKLAKSQAEMCHLYALRNAAIAQINVTRKLGIDMSNISAIAQAGIASQTTAAADTK</sequence>
<feature type="transmembrane region" description="Helical" evidence="12">
    <location>
        <begin position="12"/>
        <end position="32"/>
    </location>
</feature>
<dbReference type="SMART" id="SM00028">
    <property type="entry name" value="TPR"/>
    <property type="match status" value="8"/>
</dbReference>
<dbReference type="PANTHER" id="PTHR46208:SF1">
    <property type="entry name" value="MITOCHONDRIAL IMPORT RECEPTOR SUBUNIT TOM70"/>
    <property type="match status" value="1"/>
</dbReference>
<keyword evidence="8 12" id="KW-0472">Membrane</keyword>
<organism evidence="13 14">
    <name type="scientific">Glossina brevipalpis</name>
    <dbReference type="NCBI Taxonomy" id="37001"/>
    <lineage>
        <taxon>Eukaryota</taxon>
        <taxon>Metazoa</taxon>
        <taxon>Ecdysozoa</taxon>
        <taxon>Arthropoda</taxon>
        <taxon>Hexapoda</taxon>
        <taxon>Insecta</taxon>
        <taxon>Pterygota</taxon>
        <taxon>Neoptera</taxon>
        <taxon>Endopterygota</taxon>
        <taxon>Diptera</taxon>
        <taxon>Brachycera</taxon>
        <taxon>Muscomorpha</taxon>
        <taxon>Hippoboscoidea</taxon>
        <taxon>Glossinidae</taxon>
        <taxon>Glossina</taxon>
    </lineage>
</organism>
<dbReference type="GO" id="GO:0030150">
    <property type="term" value="P:protein import into mitochondrial matrix"/>
    <property type="evidence" value="ECO:0007669"/>
    <property type="project" value="TreeGrafter"/>
</dbReference>
<comment type="subcellular location">
    <subcellularLocation>
        <location evidence="1">Mitochondrion outer membrane</location>
        <topology evidence="1">Single-pass membrane protein</topology>
    </subcellularLocation>
</comment>
<keyword evidence="2 12" id="KW-0812">Transmembrane</keyword>
<evidence type="ECO:0000256" key="8">
    <source>
        <dbReference type="ARBA" id="ARBA00023136"/>
    </source>
</evidence>
<dbReference type="InterPro" id="IPR019734">
    <property type="entry name" value="TPR_rpt"/>
</dbReference>
<keyword evidence="6 12" id="KW-1133">Transmembrane helix</keyword>
<evidence type="ECO:0008006" key="15">
    <source>
        <dbReference type="Google" id="ProtNLM"/>
    </source>
</evidence>
<dbReference type="InterPro" id="IPR011990">
    <property type="entry name" value="TPR-like_helical_dom_sf"/>
</dbReference>
<feature type="compositionally biased region" description="Basic and acidic residues" evidence="11">
    <location>
        <begin position="44"/>
        <end position="57"/>
    </location>
</feature>
<evidence type="ECO:0000256" key="6">
    <source>
        <dbReference type="ARBA" id="ARBA00022989"/>
    </source>
</evidence>
<dbReference type="SUPFAM" id="SSF48452">
    <property type="entry name" value="TPR-like"/>
    <property type="match status" value="1"/>
</dbReference>
<dbReference type="AlphaFoldDB" id="A0A1A9WUI5"/>
<keyword evidence="14" id="KW-1185">Reference proteome</keyword>
<dbReference type="PROSITE" id="PS50005">
    <property type="entry name" value="TPR"/>
    <property type="match status" value="5"/>
</dbReference>
<name>A0A1A9WUI5_9MUSC</name>
<evidence type="ECO:0000256" key="11">
    <source>
        <dbReference type="SAM" id="MobiDB-lite"/>
    </source>
</evidence>
<dbReference type="STRING" id="37001.A0A1A9WUI5"/>
<evidence type="ECO:0000256" key="4">
    <source>
        <dbReference type="ARBA" id="ARBA00022787"/>
    </source>
</evidence>
<dbReference type="Pfam" id="PF07719">
    <property type="entry name" value="TPR_2"/>
    <property type="match status" value="1"/>
</dbReference>
<evidence type="ECO:0000256" key="5">
    <source>
        <dbReference type="ARBA" id="ARBA00022803"/>
    </source>
</evidence>
<keyword evidence="5 10" id="KW-0802">TPR repeat</keyword>
<dbReference type="PANTHER" id="PTHR46208">
    <property type="entry name" value="MITOCHONDRIAL IMPORT RECEPTOR SUBUNIT TOM70"/>
    <property type="match status" value="1"/>
</dbReference>
<evidence type="ECO:0000256" key="7">
    <source>
        <dbReference type="ARBA" id="ARBA00023128"/>
    </source>
</evidence>
<dbReference type="InterPro" id="IPR013105">
    <property type="entry name" value="TPR_2"/>
</dbReference>
<feature type="repeat" description="TPR" evidence="10">
    <location>
        <begin position="106"/>
        <end position="139"/>
    </location>
</feature>
<feature type="repeat" description="TPR" evidence="10">
    <location>
        <begin position="465"/>
        <end position="498"/>
    </location>
</feature>
<evidence type="ECO:0000313" key="14">
    <source>
        <dbReference type="Proteomes" id="UP000091820"/>
    </source>
</evidence>
<evidence type="ECO:0000313" key="13">
    <source>
        <dbReference type="EnsemblMetazoa" id="GBRI032667-PA"/>
    </source>
</evidence>
<protein>
    <recommendedName>
        <fullName evidence="15">Mitochondrial import receptor subunit TOM70</fullName>
    </recommendedName>
</protein>
<dbReference type="EnsemblMetazoa" id="GBRI032667-RA">
    <property type="protein sequence ID" value="GBRI032667-PA"/>
    <property type="gene ID" value="GBRI032667"/>
</dbReference>
<feature type="repeat" description="TPR" evidence="10">
    <location>
        <begin position="534"/>
        <end position="567"/>
    </location>
</feature>
<dbReference type="Gene3D" id="1.25.40.10">
    <property type="entry name" value="Tetratricopeptide repeat domain"/>
    <property type="match status" value="2"/>
</dbReference>
<dbReference type="GO" id="GO:0005741">
    <property type="term" value="C:mitochondrial outer membrane"/>
    <property type="evidence" value="ECO:0007669"/>
    <property type="project" value="UniProtKB-SubCell"/>
</dbReference>